<dbReference type="PANTHER" id="PTHR14136">
    <property type="entry name" value="BTB_POZ DOMAIN-CONTAINING PROTEIN KCTD9"/>
    <property type="match status" value="1"/>
</dbReference>
<dbReference type="InterPro" id="IPR051082">
    <property type="entry name" value="Pentapeptide-BTB/POZ_domain"/>
</dbReference>
<protein>
    <submittedName>
        <fullName evidence="1">Pentapeptide repeat-containing protein</fullName>
    </submittedName>
</protein>
<organism evidence="1 2">
    <name type="scientific">Anaerovibrio slackiae</name>
    <dbReference type="NCBI Taxonomy" id="2652309"/>
    <lineage>
        <taxon>Bacteria</taxon>
        <taxon>Bacillati</taxon>
        <taxon>Bacillota</taxon>
        <taxon>Negativicutes</taxon>
        <taxon>Selenomonadales</taxon>
        <taxon>Selenomonadaceae</taxon>
        <taxon>Anaerovibrio</taxon>
    </lineage>
</organism>
<sequence>MAGGITMEQEKLNEIIASHGRWLQDKGGKRACLEWADLRGACLEWADLRGADLEGARLEGADLRGACLDRAYLRGACLDRACLRGADLRGAYLCKAYLKGADLEGADLRGACLEGADLRGACLDMARLEGADLPIGVYQIVGPGSCNRCTTYDVINDQIVCGCWNDRNGNHLDSFIKRIEEVYGPKGENPNSKYYAEYMSAVAFFKAMKELKK</sequence>
<evidence type="ECO:0000313" key="2">
    <source>
        <dbReference type="Proteomes" id="UP000433181"/>
    </source>
</evidence>
<dbReference type="PANTHER" id="PTHR14136:SF17">
    <property type="entry name" value="BTB_POZ DOMAIN-CONTAINING PROTEIN KCTD9"/>
    <property type="match status" value="1"/>
</dbReference>
<accession>A0A6I2UGQ0</accession>
<name>A0A6I2UGQ0_9FIRM</name>
<dbReference type="Proteomes" id="UP000433181">
    <property type="component" value="Unassembled WGS sequence"/>
</dbReference>
<dbReference type="SUPFAM" id="SSF141571">
    <property type="entry name" value="Pentapeptide repeat-like"/>
    <property type="match status" value="1"/>
</dbReference>
<dbReference type="InterPro" id="IPR001646">
    <property type="entry name" value="5peptide_repeat"/>
</dbReference>
<dbReference type="Pfam" id="PF00805">
    <property type="entry name" value="Pentapeptide"/>
    <property type="match status" value="2"/>
</dbReference>
<reference evidence="1 2" key="1">
    <citation type="submission" date="2019-08" db="EMBL/GenBank/DDBJ databases">
        <title>In-depth cultivation of the pig gut microbiome towards novel bacterial diversity and tailored functional studies.</title>
        <authorList>
            <person name="Wylensek D."/>
            <person name="Hitch T.C.A."/>
            <person name="Clavel T."/>
        </authorList>
    </citation>
    <scope>NUCLEOTIDE SEQUENCE [LARGE SCALE GENOMIC DNA]</scope>
    <source>
        <strain evidence="1 2">WCA-693-APC-5D-A</strain>
    </source>
</reference>
<keyword evidence="2" id="KW-1185">Reference proteome</keyword>
<comment type="caution">
    <text evidence="1">The sequence shown here is derived from an EMBL/GenBank/DDBJ whole genome shotgun (WGS) entry which is preliminary data.</text>
</comment>
<proteinExistence type="predicted"/>
<dbReference type="Gene3D" id="2.160.20.80">
    <property type="entry name" value="E3 ubiquitin-protein ligase SopA"/>
    <property type="match status" value="1"/>
</dbReference>
<dbReference type="EMBL" id="VUNR01000013">
    <property type="protein sequence ID" value="MSU08879.1"/>
    <property type="molecule type" value="Genomic_DNA"/>
</dbReference>
<evidence type="ECO:0000313" key="1">
    <source>
        <dbReference type="EMBL" id="MSU08879.1"/>
    </source>
</evidence>
<dbReference type="AlphaFoldDB" id="A0A6I2UGQ0"/>
<gene>
    <name evidence="1" type="ORF">FYJ84_07775</name>
</gene>